<dbReference type="SUPFAM" id="SSF53223">
    <property type="entry name" value="Aminoacid dehydrogenase-like, N-terminal domain"/>
    <property type="match status" value="1"/>
</dbReference>
<sequence>MASTYEKLLTTITGAAKTANLEEDDYISLLSPEREMHVSIPVKMDNGKIKVFSGYRVQHSTLRGPAKGGIRYHQDVNIDEVRSLSAWMTFKCAVADIPYGGGKGGICVNPSNLSETELEKLTRGYTRRIASFIGPKTDIPAPDVGTNAKVMSWIVDSYSEYAGEFTPAVVTGKPLPLGGSKGRVEATGRGVLFATREILKKLNKTLKDQSVVIQGLGNVGGVTADLFYKEEARIIAISDTSSAIYNEKGLDIPQILKHKKGGKKLKSFEGDFKRITNEELLELKADILIPAALENQITEKNASNIKASIIIEAANGPVTPEADKILEKKNIITVPDVLANSGGVIVSYFEWVQNLQGFYWTEEEVNKRLEDKMIEAFRLVWDVKEAYKVSMRKAAYIRALKELVETQKVKGIN</sequence>
<dbReference type="InterPro" id="IPR036291">
    <property type="entry name" value="NAD(P)-bd_dom_sf"/>
</dbReference>
<dbReference type="InterPro" id="IPR006097">
    <property type="entry name" value="Glu/Leu/Phe/Val/Trp_DH_dimer"/>
</dbReference>
<dbReference type="HOGENOM" id="CLU_025763_1_2_12"/>
<accession>A0A0E2E2B9</accession>
<dbReference type="SUPFAM" id="SSF51735">
    <property type="entry name" value="NAD(P)-binding Rossmann-fold domains"/>
    <property type="match status" value="1"/>
</dbReference>
<feature type="active site" description="Proton donor" evidence="4">
    <location>
        <position position="103"/>
    </location>
</feature>
<dbReference type="GO" id="GO:0000166">
    <property type="term" value="F:nucleotide binding"/>
    <property type="evidence" value="ECO:0007669"/>
    <property type="project" value="UniProtKB-KW"/>
</dbReference>
<dbReference type="Pfam" id="PF02812">
    <property type="entry name" value="ELFV_dehydrog_N"/>
    <property type="match status" value="1"/>
</dbReference>
<dbReference type="EMBL" id="AGDV01000021">
    <property type="protein sequence ID" value="EMB30684.1"/>
    <property type="molecule type" value="Genomic_DNA"/>
</dbReference>
<feature type="binding site" evidence="5">
    <location>
        <position position="91"/>
    </location>
    <ligand>
        <name>substrate</name>
    </ligand>
</feature>
<dbReference type="InterPro" id="IPR033524">
    <property type="entry name" value="Glu/Leu/Phe/Val_DH_AS"/>
</dbReference>
<feature type="domain" description="Glutamate/phenylalanine/leucine/valine/L-tryptophan dehydrogenase C-terminal" evidence="8">
    <location>
        <begin position="180"/>
        <end position="411"/>
    </location>
</feature>
<dbReference type="PROSITE" id="PS00074">
    <property type="entry name" value="GLFV_DEHYDROGENASE"/>
    <property type="match status" value="1"/>
</dbReference>
<dbReference type="CDD" id="cd01076">
    <property type="entry name" value="NAD_bind_1_Glu_DH"/>
    <property type="match status" value="1"/>
</dbReference>
<comment type="similarity">
    <text evidence="1 3 7">Belongs to the Glu/Leu/Phe/Val dehydrogenases family.</text>
</comment>
<dbReference type="InterPro" id="IPR006095">
    <property type="entry name" value="Glu/Leu/Phe/Val/Trp_DH"/>
</dbReference>
<dbReference type="FunFam" id="3.40.50.10860:FF:000003">
    <property type="entry name" value="Glutamate dehydrogenase"/>
    <property type="match status" value="1"/>
</dbReference>
<dbReference type="InterPro" id="IPR006096">
    <property type="entry name" value="Glu/Leu/Phe/Val/Trp_DH_C"/>
</dbReference>
<comment type="caution">
    <text evidence="9">The sequence shown here is derived from an EMBL/GenBank/DDBJ whole genome shotgun (WGS) entry which is preliminary data.</text>
</comment>
<dbReference type="PRINTS" id="PR00082">
    <property type="entry name" value="GLFDHDRGNASE"/>
</dbReference>
<dbReference type="InterPro" id="IPR033922">
    <property type="entry name" value="NAD_bind_Glu_DH"/>
</dbReference>
<evidence type="ECO:0000256" key="1">
    <source>
        <dbReference type="ARBA" id="ARBA00006382"/>
    </source>
</evidence>
<dbReference type="GO" id="GO:0004352">
    <property type="term" value="F:glutamate dehydrogenase (NAD+) activity"/>
    <property type="evidence" value="ECO:0007669"/>
    <property type="project" value="TreeGrafter"/>
</dbReference>
<protein>
    <recommendedName>
        <fullName evidence="3">Glutamate dehydrogenase</fullName>
    </recommendedName>
</protein>
<dbReference type="Gene3D" id="3.40.50.10860">
    <property type="entry name" value="Leucine Dehydrogenase, chain A, domain 1"/>
    <property type="match status" value="1"/>
</dbReference>
<dbReference type="PANTHER" id="PTHR11606">
    <property type="entry name" value="GLUTAMATE DEHYDROGENASE"/>
    <property type="match status" value="1"/>
</dbReference>
<keyword evidence="5" id="KW-0547">Nucleotide-binding</keyword>
<dbReference type="PANTHER" id="PTHR11606:SF13">
    <property type="entry name" value="GLUTAMATE DEHYDROGENASE 1, MITOCHONDRIAL"/>
    <property type="match status" value="1"/>
</dbReference>
<evidence type="ECO:0000256" key="6">
    <source>
        <dbReference type="PIRSR" id="PIRSR000185-3"/>
    </source>
</evidence>
<feature type="binding site" evidence="5">
    <location>
        <position position="187"/>
    </location>
    <ligand>
        <name>NAD(+)</name>
        <dbReference type="ChEBI" id="CHEBI:57540"/>
    </ligand>
</feature>
<evidence type="ECO:0000256" key="2">
    <source>
        <dbReference type="ARBA" id="ARBA00023002"/>
    </source>
</evidence>
<evidence type="ECO:0000313" key="9">
    <source>
        <dbReference type="EMBL" id="EMB30684.1"/>
    </source>
</evidence>
<dbReference type="Proteomes" id="UP000011705">
    <property type="component" value="Chromosome"/>
</dbReference>
<evidence type="ECO:0000256" key="3">
    <source>
        <dbReference type="PIRNR" id="PIRNR000185"/>
    </source>
</evidence>
<dbReference type="InterPro" id="IPR046346">
    <property type="entry name" value="Aminoacid_DH-like_N_sf"/>
</dbReference>
<dbReference type="RefSeq" id="WP_002685866.1">
    <property type="nucleotide sequence ID" value="NZ_CM001795.1"/>
</dbReference>
<dbReference type="Pfam" id="PF00208">
    <property type="entry name" value="ELFV_dehydrog"/>
    <property type="match status" value="1"/>
</dbReference>
<evidence type="ECO:0000256" key="4">
    <source>
        <dbReference type="PIRSR" id="PIRSR000185-1"/>
    </source>
</evidence>
<dbReference type="InterPro" id="IPR014362">
    <property type="entry name" value="Glu_DH"/>
</dbReference>
<evidence type="ECO:0000256" key="5">
    <source>
        <dbReference type="PIRSR" id="PIRSR000185-2"/>
    </source>
</evidence>
<feature type="site" description="Important for catalysis" evidence="6">
    <location>
        <position position="143"/>
    </location>
</feature>
<dbReference type="Gene3D" id="3.40.50.720">
    <property type="entry name" value="NAD(P)-binding Rossmann-like Domain"/>
    <property type="match status" value="1"/>
</dbReference>
<keyword evidence="5" id="KW-0520">NAD</keyword>
<evidence type="ECO:0000256" key="7">
    <source>
        <dbReference type="RuleBase" id="RU004417"/>
    </source>
</evidence>
<feature type="binding site" evidence="5">
    <location>
        <position position="218"/>
    </location>
    <ligand>
        <name>NAD(+)</name>
        <dbReference type="ChEBI" id="CHEBI:57540"/>
    </ligand>
</feature>
<dbReference type="PATRIC" id="fig|999432.5.peg.2462"/>
<gene>
    <name evidence="9" type="ORF">HMPREF9726_02369</name>
</gene>
<dbReference type="SMART" id="SM00839">
    <property type="entry name" value="ELFV_dehydrog"/>
    <property type="match status" value="1"/>
</dbReference>
<proteinExistence type="inferred from homology"/>
<feature type="binding site" evidence="5">
    <location>
        <position position="67"/>
    </location>
    <ligand>
        <name>substrate</name>
    </ligand>
</feature>
<dbReference type="AlphaFoldDB" id="A0A0E2E2B9"/>
<dbReference type="PIRSF" id="PIRSF000185">
    <property type="entry name" value="Glu_DH"/>
    <property type="match status" value="1"/>
</dbReference>
<dbReference type="GO" id="GO:0006538">
    <property type="term" value="P:L-glutamate catabolic process"/>
    <property type="evidence" value="ECO:0007669"/>
    <property type="project" value="TreeGrafter"/>
</dbReference>
<evidence type="ECO:0000259" key="8">
    <source>
        <dbReference type="SMART" id="SM00839"/>
    </source>
</evidence>
<feature type="binding site" evidence="5">
    <location>
        <position position="347"/>
    </location>
    <ligand>
        <name>substrate</name>
    </ligand>
</feature>
<organism evidence="9">
    <name type="scientific">Treponema denticola H-22</name>
    <dbReference type="NCBI Taxonomy" id="999432"/>
    <lineage>
        <taxon>Bacteria</taxon>
        <taxon>Pseudomonadati</taxon>
        <taxon>Spirochaetota</taxon>
        <taxon>Spirochaetia</taxon>
        <taxon>Spirochaetales</taxon>
        <taxon>Treponemataceae</taxon>
        <taxon>Treponema</taxon>
    </lineage>
</organism>
<name>A0A0E2E2B9_TREDN</name>
<keyword evidence="2 3" id="KW-0560">Oxidoreductase</keyword>
<reference evidence="9" key="1">
    <citation type="submission" date="2012-01" db="EMBL/GenBank/DDBJ databases">
        <title>The Genome Sequence of Treponema denticola H-22.</title>
        <authorList>
            <consortium name="The Broad Institute Genome Sequencing Platform"/>
            <person name="Earl A."/>
            <person name="Ward D."/>
            <person name="Feldgarden M."/>
            <person name="Gevers D."/>
            <person name="Blanton J.M."/>
            <person name="Fenno C.J."/>
            <person name="Baranova O.V."/>
            <person name="Mathney J."/>
            <person name="Dewhirst F.E."/>
            <person name="Izard J."/>
            <person name="Young S.K."/>
            <person name="Zeng Q."/>
            <person name="Gargeya S."/>
            <person name="Fitzgerald M."/>
            <person name="Haas B."/>
            <person name="Abouelleil A."/>
            <person name="Alvarado L."/>
            <person name="Arachchi H.M."/>
            <person name="Berlin A."/>
            <person name="Chapman S.B."/>
            <person name="Gearin G."/>
            <person name="Goldberg J."/>
            <person name="Griggs A."/>
            <person name="Gujja S."/>
            <person name="Hansen M."/>
            <person name="Heiman D."/>
            <person name="Howarth C."/>
            <person name="Larimer J."/>
            <person name="Lui A."/>
            <person name="MacDonald P.J.P."/>
            <person name="McCowen C."/>
            <person name="Montmayeur A."/>
            <person name="Murphy C."/>
            <person name="Neiman D."/>
            <person name="Pearson M."/>
            <person name="Priest M."/>
            <person name="Roberts A."/>
            <person name="Saif S."/>
            <person name="Shea T."/>
            <person name="Sisk P."/>
            <person name="Stolte C."/>
            <person name="Sykes S."/>
            <person name="Wortman J."/>
            <person name="Nusbaum C."/>
            <person name="Birren B."/>
        </authorList>
    </citation>
    <scope>NUCLEOTIDE SEQUENCE [LARGE SCALE GENOMIC DNA]</scope>
    <source>
        <strain evidence="9">H-22</strain>
    </source>
</reference>